<comment type="caution">
    <text evidence="1">The sequence shown here is derived from an EMBL/GenBank/DDBJ whole genome shotgun (WGS) entry which is preliminary data.</text>
</comment>
<organism evidence="1 2">
    <name type="scientific">Phlebia brevispora</name>
    <dbReference type="NCBI Taxonomy" id="194682"/>
    <lineage>
        <taxon>Eukaryota</taxon>
        <taxon>Fungi</taxon>
        <taxon>Dikarya</taxon>
        <taxon>Basidiomycota</taxon>
        <taxon>Agaricomycotina</taxon>
        <taxon>Agaricomycetes</taxon>
        <taxon>Polyporales</taxon>
        <taxon>Meruliaceae</taxon>
        <taxon>Phlebia</taxon>
    </lineage>
</organism>
<sequence length="288" mass="31703">MDTNSSAPPPAALQGEVAELITIGNGYRLTHYFWTAALVVLVYDYLITLGGLYVGKETKYGAASLLDNTGPWLTLCELRLIVLSSLSNVEDMQYRICNLLLDFPNAPDKVRISPEFIALVDNDADDLLSRTSAPHLPGMYAVERGIVGVDILYPHDGRRERPLPLGSRTIHTVFVTARKASPQPVTDADAGLVPLLRSGAGFHLGEPHFLEPAAFSIFPVMVPVFHSIIGCRMLINMQNAVYNTALHETTMTVVPLKFKKQQTSFKTATSGSTRVADEEYEMAHMRRS</sequence>
<keyword evidence="2" id="KW-1185">Reference proteome</keyword>
<reference evidence="1" key="1">
    <citation type="submission" date="2022-07" db="EMBL/GenBank/DDBJ databases">
        <title>Genome Sequence of Phlebia brevispora.</title>
        <authorList>
            <person name="Buettner E."/>
        </authorList>
    </citation>
    <scope>NUCLEOTIDE SEQUENCE</scope>
    <source>
        <strain evidence="1">MPL23</strain>
    </source>
</reference>
<name>A0ACC1TB30_9APHY</name>
<dbReference type="EMBL" id="JANHOG010000188">
    <property type="protein sequence ID" value="KAJ3557044.1"/>
    <property type="molecule type" value="Genomic_DNA"/>
</dbReference>
<evidence type="ECO:0000313" key="1">
    <source>
        <dbReference type="EMBL" id="KAJ3557044.1"/>
    </source>
</evidence>
<protein>
    <submittedName>
        <fullName evidence="1">Uncharacterized protein</fullName>
    </submittedName>
</protein>
<proteinExistence type="predicted"/>
<gene>
    <name evidence="1" type="ORF">NM688_g1686</name>
</gene>
<dbReference type="Proteomes" id="UP001148662">
    <property type="component" value="Unassembled WGS sequence"/>
</dbReference>
<accession>A0ACC1TB30</accession>
<evidence type="ECO:0000313" key="2">
    <source>
        <dbReference type="Proteomes" id="UP001148662"/>
    </source>
</evidence>